<dbReference type="OrthoDB" id="2400530at2759"/>
<evidence type="ECO:0000259" key="2">
    <source>
        <dbReference type="PROSITE" id="PS51140"/>
    </source>
</evidence>
<dbReference type="Proteomes" id="UP000789342">
    <property type="component" value="Unassembled WGS sequence"/>
</dbReference>
<dbReference type="InterPro" id="IPR003892">
    <property type="entry name" value="CUE"/>
</dbReference>
<feature type="compositionally biased region" description="Polar residues" evidence="1">
    <location>
        <begin position="254"/>
        <end position="264"/>
    </location>
</feature>
<feature type="compositionally biased region" description="Basic residues" evidence="1">
    <location>
        <begin position="87"/>
        <end position="97"/>
    </location>
</feature>
<dbReference type="EMBL" id="CAJVPV010000015">
    <property type="protein sequence ID" value="CAG8438348.1"/>
    <property type="molecule type" value="Genomic_DNA"/>
</dbReference>
<comment type="caution">
    <text evidence="3">The sequence shown here is derived from an EMBL/GenBank/DDBJ whole genome shotgun (WGS) entry which is preliminary data.</text>
</comment>
<reference evidence="3" key="1">
    <citation type="submission" date="2021-06" db="EMBL/GenBank/DDBJ databases">
        <authorList>
            <person name="Kallberg Y."/>
            <person name="Tangrot J."/>
            <person name="Rosling A."/>
        </authorList>
    </citation>
    <scope>NUCLEOTIDE SEQUENCE</scope>
    <source>
        <strain evidence="3">CL551</strain>
    </source>
</reference>
<dbReference type="SMART" id="SM00546">
    <property type="entry name" value="CUE"/>
    <property type="match status" value="1"/>
</dbReference>
<feature type="region of interest" description="Disordered" evidence="1">
    <location>
        <begin position="74"/>
        <end position="98"/>
    </location>
</feature>
<proteinExistence type="predicted"/>
<evidence type="ECO:0000256" key="1">
    <source>
        <dbReference type="SAM" id="MobiDB-lite"/>
    </source>
</evidence>
<feature type="compositionally biased region" description="Low complexity" evidence="1">
    <location>
        <begin position="265"/>
        <end position="302"/>
    </location>
</feature>
<protein>
    <submittedName>
        <fullName evidence="3">9828_t:CDS:1</fullName>
    </submittedName>
</protein>
<keyword evidence="4" id="KW-1185">Reference proteome</keyword>
<dbReference type="Pfam" id="PF02845">
    <property type="entry name" value="CUE"/>
    <property type="match status" value="1"/>
</dbReference>
<feature type="domain" description="CUE" evidence="2">
    <location>
        <begin position="158"/>
        <end position="202"/>
    </location>
</feature>
<feature type="compositionally biased region" description="Basic and acidic residues" evidence="1">
    <location>
        <begin position="74"/>
        <end position="86"/>
    </location>
</feature>
<dbReference type="AlphaFoldDB" id="A0A9N8V5X5"/>
<dbReference type="GO" id="GO:0043130">
    <property type="term" value="F:ubiquitin binding"/>
    <property type="evidence" value="ECO:0007669"/>
    <property type="project" value="InterPro"/>
</dbReference>
<gene>
    <name evidence="3" type="ORF">AMORRO_LOCUS83</name>
</gene>
<feature type="compositionally biased region" description="Basic and acidic residues" evidence="1">
    <location>
        <begin position="240"/>
        <end position="249"/>
    </location>
</feature>
<dbReference type="InterPro" id="IPR028018">
    <property type="entry name" value="DUF4646"/>
</dbReference>
<sequence length="480" mass="54130">MSFFGFNRHAYFAKDILEISYFGVFGESVTPSSFKKTPCTCINGRLRNLKNLNSIISINQRTLVIMCNQSRQARREERLHRREEKNHRRQEKRRLKAEKHAIRQELRNLRRNSDPAAFHLHSNVISPSGQTFNCYYHYCSQMPGVQQTTQLRPVDPVQVEEMVATLRTMFPDCDPQYIRNCLSQETSDHVQKVADKLLESSYPKIIVTSNVPSAPQMSLMDDEFESEPPSYEEAMIHLEPTEPLKKERPASWGGSPNQEITNNAHIHPSPSSSTSSHNDSISPTSTTSASSSTSTSNCSSTSKLARRISGLNPVTVQQACDTYSSTLTRSPPAHFAQSPPPSFRQPFTIIPKDGSTIQKGFPVHSYPTQALGSHDISQKDWEDFIKGLNMLVGVSSSSDSSSIFGSISTNLRIMVMGNSGRQMEEYIEMINDYLERWNDGFFKLRGVELEFVSKKASKNGGVNFFKNKSEYVQYLLIKAA</sequence>
<dbReference type="Pfam" id="PF15496">
    <property type="entry name" value="DUF4646"/>
    <property type="match status" value="1"/>
</dbReference>
<organism evidence="3 4">
    <name type="scientific">Acaulospora morrowiae</name>
    <dbReference type="NCBI Taxonomy" id="94023"/>
    <lineage>
        <taxon>Eukaryota</taxon>
        <taxon>Fungi</taxon>
        <taxon>Fungi incertae sedis</taxon>
        <taxon>Mucoromycota</taxon>
        <taxon>Glomeromycotina</taxon>
        <taxon>Glomeromycetes</taxon>
        <taxon>Diversisporales</taxon>
        <taxon>Acaulosporaceae</taxon>
        <taxon>Acaulospora</taxon>
    </lineage>
</organism>
<evidence type="ECO:0000313" key="3">
    <source>
        <dbReference type="EMBL" id="CAG8438348.1"/>
    </source>
</evidence>
<evidence type="ECO:0000313" key="4">
    <source>
        <dbReference type="Proteomes" id="UP000789342"/>
    </source>
</evidence>
<name>A0A9N8V5X5_9GLOM</name>
<feature type="region of interest" description="Disordered" evidence="1">
    <location>
        <begin position="240"/>
        <end position="303"/>
    </location>
</feature>
<dbReference type="CDD" id="cd14279">
    <property type="entry name" value="CUE"/>
    <property type="match status" value="1"/>
</dbReference>
<accession>A0A9N8V5X5</accession>
<dbReference type="Gene3D" id="1.10.8.10">
    <property type="entry name" value="DNA helicase RuvA subunit, C-terminal domain"/>
    <property type="match status" value="1"/>
</dbReference>
<dbReference type="PROSITE" id="PS51140">
    <property type="entry name" value="CUE"/>
    <property type="match status" value="1"/>
</dbReference>